<dbReference type="PATRIC" id="fig|1492898.3.peg.2868"/>
<dbReference type="GO" id="GO:0004733">
    <property type="term" value="F:pyridoxamine phosphate oxidase activity"/>
    <property type="evidence" value="ECO:0007669"/>
    <property type="project" value="UniProtKB-UniRule"/>
</dbReference>
<evidence type="ECO:0000259" key="10">
    <source>
        <dbReference type="Pfam" id="PF01243"/>
    </source>
</evidence>
<dbReference type="InterPro" id="IPR012349">
    <property type="entry name" value="Split_barrel_FMN-bd"/>
</dbReference>
<feature type="binding site" evidence="7 8">
    <location>
        <position position="132"/>
    </location>
    <ligand>
        <name>substrate</name>
    </ligand>
</feature>
<comment type="cofactor">
    <cofactor evidence="7 9">
        <name>FMN</name>
        <dbReference type="ChEBI" id="CHEBI:58210"/>
    </cofactor>
    <text evidence="7 9">Binds 1 FMN per subunit.</text>
</comment>
<gene>
    <name evidence="7" type="primary">pdxH</name>
    <name evidence="12" type="ORF">SY85_13285</name>
</gene>
<feature type="binding site" evidence="7 9">
    <location>
        <position position="186"/>
    </location>
    <ligand>
        <name>FMN</name>
        <dbReference type="ChEBI" id="CHEBI:58210"/>
    </ligand>
</feature>
<feature type="binding site" evidence="7 9">
    <location>
        <position position="84"/>
    </location>
    <ligand>
        <name>FMN</name>
        <dbReference type="ChEBI" id="CHEBI:58210"/>
    </ligand>
</feature>
<accession>A0A172TWD2</accession>
<sequence length="214" mass="24766">MTSEIASLRQEYAAQVLLEKDVAPHPIAQFKTWWQQVMNSQITEPNAMTLATSSADGVPAARIVLLKDFDYNGFVFYTNYQSFKGMQLEENPKACLVFFWKELERQVRIVGLVSKVDAQESDAYFHSRPEGSQLGAWTSPQSQVIKNREWLDLRYQEVVKEKGGKTIERPSHWGGYVVKPVLIEFWQGRPSRLHDRIQYTLEENGEWKIERLAP</sequence>
<comment type="similarity">
    <text evidence="1 7">Belongs to the pyridoxamine 5'-phosphate oxidase family.</text>
</comment>
<feature type="binding site" evidence="7 8">
    <location>
        <position position="67"/>
    </location>
    <ligand>
        <name>substrate</name>
    </ligand>
</feature>
<comment type="pathway">
    <text evidence="7">Cofactor metabolism; pyridoxal 5'-phosphate salvage; pyridoxal 5'-phosphate from pyridoxine 5'-phosphate: step 1/1.</text>
</comment>
<dbReference type="InterPro" id="IPR000659">
    <property type="entry name" value="Pyridox_Oxase"/>
</dbReference>
<evidence type="ECO:0000256" key="9">
    <source>
        <dbReference type="PIRSR" id="PIRSR000190-2"/>
    </source>
</evidence>
<evidence type="ECO:0000256" key="6">
    <source>
        <dbReference type="ARBA" id="ARBA00023096"/>
    </source>
</evidence>
<comment type="catalytic activity">
    <reaction evidence="7">
        <text>pyridoxamine 5'-phosphate + O2 + H2O = pyridoxal 5'-phosphate + H2O2 + NH4(+)</text>
        <dbReference type="Rhea" id="RHEA:15817"/>
        <dbReference type="ChEBI" id="CHEBI:15377"/>
        <dbReference type="ChEBI" id="CHEBI:15379"/>
        <dbReference type="ChEBI" id="CHEBI:16240"/>
        <dbReference type="ChEBI" id="CHEBI:28938"/>
        <dbReference type="ChEBI" id="CHEBI:58451"/>
        <dbReference type="ChEBI" id="CHEBI:597326"/>
        <dbReference type="EC" id="1.4.3.5"/>
    </reaction>
</comment>
<dbReference type="SUPFAM" id="SSF50475">
    <property type="entry name" value="FMN-binding split barrel"/>
    <property type="match status" value="1"/>
</dbReference>
<evidence type="ECO:0000256" key="7">
    <source>
        <dbReference type="HAMAP-Rule" id="MF_01629"/>
    </source>
</evidence>
<dbReference type="GO" id="GO:0010181">
    <property type="term" value="F:FMN binding"/>
    <property type="evidence" value="ECO:0007669"/>
    <property type="project" value="UniProtKB-UniRule"/>
</dbReference>
<dbReference type="NCBIfam" id="TIGR00558">
    <property type="entry name" value="pdxH"/>
    <property type="match status" value="1"/>
</dbReference>
<reference evidence="12 13" key="2">
    <citation type="journal article" date="2016" name="Int. J. Syst. Evol. Microbiol.">
        <title>Flavisolibacter tropicus sp. nov., isolated from tropical soil.</title>
        <authorList>
            <person name="Lee J.J."/>
            <person name="Kang M.S."/>
            <person name="Kim G.S."/>
            <person name="Lee C.S."/>
            <person name="Lim S."/>
            <person name="Lee J."/>
            <person name="Roh S.H."/>
            <person name="Kang H."/>
            <person name="Ha J.M."/>
            <person name="Bae S."/>
            <person name="Jung H.Y."/>
            <person name="Kim M.K."/>
        </authorList>
    </citation>
    <scope>NUCLEOTIDE SEQUENCE [LARGE SCALE GENOMIC DNA]</scope>
    <source>
        <strain evidence="12 13">LCS9</strain>
    </source>
</reference>
<dbReference type="UniPathway" id="UPA01068">
    <property type="reaction ID" value="UER00304"/>
</dbReference>
<dbReference type="AlphaFoldDB" id="A0A172TWD2"/>
<feature type="binding site" evidence="8">
    <location>
        <begin position="9"/>
        <end position="12"/>
    </location>
    <ligand>
        <name>substrate</name>
    </ligand>
</feature>
<feature type="binding site" evidence="7 9">
    <location>
        <begin position="62"/>
        <end position="67"/>
    </location>
    <ligand>
        <name>FMN</name>
        <dbReference type="ChEBI" id="CHEBI:58210"/>
    </ligand>
</feature>
<dbReference type="PANTHER" id="PTHR10851">
    <property type="entry name" value="PYRIDOXINE-5-PHOSPHATE OXIDASE"/>
    <property type="match status" value="1"/>
</dbReference>
<feature type="binding site" evidence="7 9">
    <location>
        <position position="106"/>
    </location>
    <ligand>
        <name>FMN</name>
        <dbReference type="ChEBI" id="CHEBI:58210"/>
    </ligand>
</feature>
<evidence type="ECO:0000256" key="2">
    <source>
        <dbReference type="ARBA" id="ARBA00011738"/>
    </source>
</evidence>
<keyword evidence="6 7" id="KW-0664">Pyridoxine biosynthesis</keyword>
<dbReference type="STRING" id="1492898.SY85_13285"/>
<evidence type="ECO:0000256" key="3">
    <source>
        <dbReference type="ARBA" id="ARBA00022630"/>
    </source>
</evidence>
<keyword evidence="5 7" id="KW-0560">Oxidoreductase</keyword>
<reference evidence="13" key="1">
    <citation type="submission" date="2015-01" db="EMBL/GenBank/DDBJ databases">
        <title>Flavisolibacter sp./LCS9/ whole genome sequencing.</title>
        <authorList>
            <person name="Kim M.K."/>
            <person name="Srinivasan S."/>
            <person name="Lee J.-J."/>
        </authorList>
    </citation>
    <scope>NUCLEOTIDE SEQUENCE [LARGE SCALE GENOMIC DNA]</scope>
    <source>
        <strain evidence="13">LCS9</strain>
    </source>
</reference>
<name>A0A172TWD2_9BACT</name>
<evidence type="ECO:0000256" key="5">
    <source>
        <dbReference type="ARBA" id="ARBA00023002"/>
    </source>
</evidence>
<feature type="binding site" evidence="7 8">
    <location>
        <position position="128"/>
    </location>
    <ligand>
        <name>substrate</name>
    </ligand>
</feature>
<dbReference type="PANTHER" id="PTHR10851:SF0">
    <property type="entry name" value="PYRIDOXINE-5'-PHOSPHATE OXIDASE"/>
    <property type="match status" value="1"/>
</dbReference>
<dbReference type="Gene3D" id="2.30.110.10">
    <property type="entry name" value="Electron Transport, Fmn-binding Protein, Chain A"/>
    <property type="match status" value="1"/>
</dbReference>
<dbReference type="InterPro" id="IPR019740">
    <property type="entry name" value="Pyridox_Oxase_CS"/>
</dbReference>
<evidence type="ECO:0000313" key="12">
    <source>
        <dbReference type="EMBL" id="ANE51340.1"/>
    </source>
</evidence>
<dbReference type="InterPro" id="IPR019576">
    <property type="entry name" value="Pyridoxamine_oxidase_dimer_C"/>
</dbReference>
<comment type="caution">
    <text evidence="7">Lacks conserved residue(s) required for the propagation of feature annotation.</text>
</comment>
<feature type="binding site" evidence="7 9">
    <location>
        <position position="196"/>
    </location>
    <ligand>
        <name>FMN</name>
        <dbReference type="ChEBI" id="CHEBI:58210"/>
    </ligand>
</feature>
<dbReference type="OrthoDB" id="9780392at2"/>
<comment type="subunit">
    <text evidence="2 7">Homodimer.</text>
</comment>
<dbReference type="Proteomes" id="UP000077177">
    <property type="component" value="Chromosome"/>
</dbReference>
<dbReference type="InterPro" id="IPR011576">
    <property type="entry name" value="Pyridox_Oxase_N"/>
</dbReference>
<dbReference type="Pfam" id="PF10590">
    <property type="entry name" value="PNP_phzG_C"/>
    <property type="match status" value="1"/>
</dbReference>
<evidence type="ECO:0000259" key="11">
    <source>
        <dbReference type="Pfam" id="PF10590"/>
    </source>
</evidence>
<dbReference type="KEGG" id="fla:SY85_13285"/>
<evidence type="ECO:0000256" key="1">
    <source>
        <dbReference type="ARBA" id="ARBA00007301"/>
    </source>
</evidence>
<comment type="function">
    <text evidence="7">Catalyzes the oxidation of either pyridoxine 5'-phosphate (PNP) or pyridoxamine 5'-phosphate (PMP) into pyridoxal 5'-phosphate (PLP).</text>
</comment>
<dbReference type="RefSeq" id="WP_066405263.1">
    <property type="nucleotide sequence ID" value="NZ_CP011390.1"/>
</dbReference>
<dbReference type="Pfam" id="PF01243">
    <property type="entry name" value="PNPOx_N"/>
    <property type="match status" value="1"/>
</dbReference>
<organism evidence="12 13">
    <name type="scientific">Flavisolibacter tropicus</name>
    <dbReference type="NCBI Taxonomy" id="1492898"/>
    <lineage>
        <taxon>Bacteria</taxon>
        <taxon>Pseudomonadati</taxon>
        <taxon>Bacteroidota</taxon>
        <taxon>Chitinophagia</taxon>
        <taxon>Chitinophagales</taxon>
        <taxon>Chitinophagaceae</taxon>
        <taxon>Flavisolibacter</taxon>
    </lineage>
</organism>
<dbReference type="GO" id="GO:0008615">
    <property type="term" value="P:pyridoxine biosynthetic process"/>
    <property type="evidence" value="ECO:0007669"/>
    <property type="project" value="UniProtKB-UniRule"/>
</dbReference>
<feature type="binding site" evidence="7 9">
    <location>
        <begin position="141"/>
        <end position="142"/>
    </location>
    <ligand>
        <name>FMN</name>
        <dbReference type="ChEBI" id="CHEBI:58210"/>
    </ligand>
</feature>
<protein>
    <recommendedName>
        <fullName evidence="7">Pyridoxine/pyridoxamine 5'-phosphate oxidase</fullName>
        <ecNumber evidence="7">1.4.3.5</ecNumber>
    </recommendedName>
    <alternativeName>
        <fullName evidence="7">PNP/PMP oxidase</fullName>
        <shortName evidence="7">PNPOx</shortName>
    </alternativeName>
    <alternativeName>
        <fullName evidence="7">Pyridoxal 5'-phosphate synthase</fullName>
    </alternativeName>
</protein>
<proteinExistence type="inferred from homology"/>
<evidence type="ECO:0000256" key="8">
    <source>
        <dbReference type="PIRSR" id="PIRSR000190-1"/>
    </source>
</evidence>
<dbReference type="PROSITE" id="PS01064">
    <property type="entry name" value="PYRIDOX_OXIDASE"/>
    <property type="match status" value="1"/>
</dbReference>
<dbReference type="EMBL" id="CP011390">
    <property type="protein sequence ID" value="ANE51340.1"/>
    <property type="molecule type" value="Genomic_DNA"/>
</dbReference>
<feature type="domain" description="Pyridoxamine 5'-phosphate oxidase N-terminal" evidence="10">
    <location>
        <begin position="38"/>
        <end position="158"/>
    </location>
</feature>
<keyword evidence="4 7" id="KW-0288">FMN</keyword>
<dbReference type="FunFam" id="2.30.110.10:FF:000020">
    <property type="entry name" value="PNPO isoform 11"/>
    <property type="match status" value="1"/>
</dbReference>
<feature type="binding site" evidence="7 9">
    <location>
        <begin position="77"/>
        <end position="78"/>
    </location>
    <ligand>
        <name>FMN</name>
        <dbReference type="ChEBI" id="CHEBI:58210"/>
    </ligand>
</feature>
<dbReference type="NCBIfam" id="NF004231">
    <property type="entry name" value="PRK05679.1"/>
    <property type="match status" value="1"/>
</dbReference>
<dbReference type="PIRSF" id="PIRSF000190">
    <property type="entry name" value="Pyd_amn-ph_oxd"/>
    <property type="match status" value="1"/>
</dbReference>
<comment type="catalytic activity">
    <reaction evidence="7">
        <text>pyridoxine 5'-phosphate + O2 = pyridoxal 5'-phosphate + H2O2</text>
        <dbReference type="Rhea" id="RHEA:15149"/>
        <dbReference type="ChEBI" id="CHEBI:15379"/>
        <dbReference type="ChEBI" id="CHEBI:16240"/>
        <dbReference type="ChEBI" id="CHEBI:58589"/>
        <dbReference type="ChEBI" id="CHEBI:597326"/>
        <dbReference type="EC" id="1.4.3.5"/>
    </reaction>
</comment>
<feature type="binding site" evidence="7 8">
    <location>
        <position position="124"/>
    </location>
    <ligand>
        <name>substrate</name>
    </ligand>
</feature>
<dbReference type="EC" id="1.4.3.5" evidence="7"/>
<keyword evidence="3 7" id="KW-0285">Flavoprotein</keyword>
<feature type="domain" description="Pyridoxine 5'-phosphate oxidase dimerisation C-terminal" evidence="11">
    <location>
        <begin position="173"/>
        <end position="214"/>
    </location>
</feature>
<comment type="pathway">
    <text evidence="7">Cofactor metabolism; pyridoxal 5'-phosphate salvage; pyridoxal 5'-phosphate from pyridoxamine 5'-phosphate: step 1/1.</text>
</comment>
<dbReference type="HAMAP" id="MF_01629">
    <property type="entry name" value="PdxH"/>
    <property type="match status" value="1"/>
</dbReference>
<keyword evidence="13" id="KW-1185">Reference proteome</keyword>
<evidence type="ECO:0000256" key="4">
    <source>
        <dbReference type="ARBA" id="ARBA00022643"/>
    </source>
</evidence>
<evidence type="ECO:0000313" key="13">
    <source>
        <dbReference type="Proteomes" id="UP000077177"/>
    </source>
</evidence>
<feature type="binding site" evidence="7 8">
    <location>
        <begin position="192"/>
        <end position="194"/>
    </location>
    <ligand>
        <name>substrate</name>
    </ligand>
</feature>